<evidence type="ECO:0000313" key="2">
    <source>
        <dbReference type="EMBL" id="MBP2705941.1"/>
    </source>
</evidence>
<dbReference type="AlphaFoldDB" id="A0A941AJ72"/>
<protein>
    <submittedName>
        <fullName evidence="2">Arc family DNA-binding protein</fullName>
    </submittedName>
</protein>
<keyword evidence="3" id="KW-1185">Reference proteome</keyword>
<accession>A0A941AJ72</accession>
<proteinExistence type="predicted"/>
<feature type="domain" description="Arc-like DNA binding" evidence="1">
    <location>
        <begin position="5"/>
        <end position="39"/>
    </location>
</feature>
<dbReference type="Proteomes" id="UP000674234">
    <property type="component" value="Unassembled WGS sequence"/>
</dbReference>
<dbReference type="GO" id="GO:0006355">
    <property type="term" value="P:regulation of DNA-templated transcription"/>
    <property type="evidence" value="ECO:0007669"/>
    <property type="project" value="InterPro"/>
</dbReference>
<dbReference type="EMBL" id="JAFCNB010000010">
    <property type="protein sequence ID" value="MBP2705941.1"/>
    <property type="molecule type" value="Genomic_DNA"/>
</dbReference>
<reference evidence="2" key="1">
    <citation type="submission" date="2021-02" db="EMBL/GenBank/DDBJ databases">
        <title>Draft genome sequence of Microbispora sp. RL4-1S isolated from rice leaves in Thailand.</title>
        <authorList>
            <person name="Muangham S."/>
            <person name="Duangmal K."/>
        </authorList>
    </citation>
    <scope>NUCLEOTIDE SEQUENCE</scope>
    <source>
        <strain evidence="2">RL4-1S</strain>
    </source>
</reference>
<dbReference type="InterPro" id="IPR013321">
    <property type="entry name" value="Arc_rbn_hlx_hlx"/>
</dbReference>
<gene>
    <name evidence="2" type="ORF">JOL79_19215</name>
</gene>
<dbReference type="InterPro" id="IPR010985">
    <property type="entry name" value="Ribbon_hlx_hlx"/>
</dbReference>
<dbReference type="Pfam" id="PF03869">
    <property type="entry name" value="Arc"/>
    <property type="match status" value="1"/>
</dbReference>
<keyword evidence="2" id="KW-0238">DNA-binding</keyword>
<sequence length="66" mass="7616">MELRLRLPDELHGRLRVTADEDGASLNSEIVTAIEEYLARRQTKTVRAIARRVAERDAELLDRLSR</sequence>
<dbReference type="GO" id="GO:0003677">
    <property type="term" value="F:DNA binding"/>
    <property type="evidence" value="ECO:0007669"/>
    <property type="project" value="UniProtKB-KW"/>
</dbReference>
<dbReference type="InterPro" id="IPR005569">
    <property type="entry name" value="Arc_DNA-bd_dom"/>
</dbReference>
<dbReference type="SUPFAM" id="SSF47598">
    <property type="entry name" value="Ribbon-helix-helix"/>
    <property type="match status" value="1"/>
</dbReference>
<evidence type="ECO:0000313" key="3">
    <source>
        <dbReference type="Proteomes" id="UP000674234"/>
    </source>
</evidence>
<name>A0A941AJ72_9ACTN</name>
<dbReference type="Gene3D" id="1.10.1220.10">
    <property type="entry name" value="Met repressor-like"/>
    <property type="match status" value="1"/>
</dbReference>
<comment type="caution">
    <text evidence="2">The sequence shown here is derived from an EMBL/GenBank/DDBJ whole genome shotgun (WGS) entry which is preliminary data.</text>
</comment>
<evidence type="ECO:0000259" key="1">
    <source>
        <dbReference type="Pfam" id="PF03869"/>
    </source>
</evidence>
<dbReference type="RefSeq" id="WP_210157226.1">
    <property type="nucleotide sequence ID" value="NZ_JAFCNB010000010.1"/>
</dbReference>
<organism evidence="2 3">
    <name type="scientific">Microbispora oryzae</name>
    <dbReference type="NCBI Taxonomy" id="2806554"/>
    <lineage>
        <taxon>Bacteria</taxon>
        <taxon>Bacillati</taxon>
        <taxon>Actinomycetota</taxon>
        <taxon>Actinomycetes</taxon>
        <taxon>Streptosporangiales</taxon>
        <taxon>Streptosporangiaceae</taxon>
        <taxon>Microbispora</taxon>
    </lineage>
</organism>